<gene>
    <name evidence="6" type="ORF">Q5Y72_10555</name>
</gene>
<evidence type="ECO:0000259" key="5">
    <source>
        <dbReference type="PROSITE" id="PS51296"/>
    </source>
</evidence>
<keyword evidence="1" id="KW-0001">2Fe-2S</keyword>
<dbReference type="CDD" id="cd03528">
    <property type="entry name" value="Rieske_RO_ferredoxin"/>
    <property type="match status" value="1"/>
</dbReference>
<keyword evidence="3" id="KW-0408">Iron</keyword>
<evidence type="ECO:0000256" key="2">
    <source>
        <dbReference type="ARBA" id="ARBA00022723"/>
    </source>
</evidence>
<protein>
    <submittedName>
        <fullName evidence="6">Non-heme iron oxygenase ferredoxin subunit</fullName>
    </submittedName>
</protein>
<dbReference type="EMBL" id="JAVAMQ010000008">
    <property type="protein sequence ID" value="MDP5307532.1"/>
    <property type="molecule type" value="Genomic_DNA"/>
</dbReference>
<accession>A0ABT9JEK2</accession>
<proteinExistence type="predicted"/>
<dbReference type="PROSITE" id="PS51296">
    <property type="entry name" value="RIESKE"/>
    <property type="match status" value="1"/>
</dbReference>
<dbReference type="Pfam" id="PF00355">
    <property type="entry name" value="Rieske"/>
    <property type="match status" value="1"/>
</dbReference>
<sequence>MTDRPAPQDGDWHDLIALDRLETGWVTPAMLGARRLAVYDTPSGIHVSLALCNHGGADLCDGYLDRHLIECPLHQGAFDVRDGRPLGAPATRPMIVFPARIRDGMVQVRMPRSPARSAPPRNP</sequence>
<feature type="domain" description="Rieske" evidence="5">
    <location>
        <begin position="13"/>
        <end position="108"/>
    </location>
</feature>
<name>A0ABT9JEK2_9RHOB</name>
<organism evidence="6 7">
    <name type="scientific">Paracoccus spongiarum</name>
    <dbReference type="NCBI Taxonomy" id="3064387"/>
    <lineage>
        <taxon>Bacteria</taxon>
        <taxon>Pseudomonadati</taxon>
        <taxon>Pseudomonadota</taxon>
        <taxon>Alphaproteobacteria</taxon>
        <taxon>Rhodobacterales</taxon>
        <taxon>Paracoccaceae</taxon>
        <taxon>Paracoccus</taxon>
    </lineage>
</organism>
<evidence type="ECO:0000256" key="4">
    <source>
        <dbReference type="ARBA" id="ARBA00023014"/>
    </source>
</evidence>
<dbReference type="InterPro" id="IPR036922">
    <property type="entry name" value="Rieske_2Fe-2S_sf"/>
</dbReference>
<dbReference type="SUPFAM" id="SSF50022">
    <property type="entry name" value="ISP domain"/>
    <property type="match status" value="1"/>
</dbReference>
<keyword evidence="7" id="KW-1185">Reference proteome</keyword>
<keyword evidence="2" id="KW-0479">Metal-binding</keyword>
<keyword evidence="4" id="KW-0411">Iron-sulfur</keyword>
<comment type="caution">
    <text evidence="6">The sequence shown here is derived from an EMBL/GenBank/DDBJ whole genome shotgun (WGS) entry which is preliminary data.</text>
</comment>
<dbReference type="Proteomes" id="UP001224997">
    <property type="component" value="Unassembled WGS sequence"/>
</dbReference>
<evidence type="ECO:0000256" key="1">
    <source>
        <dbReference type="ARBA" id="ARBA00022714"/>
    </source>
</evidence>
<dbReference type="RefSeq" id="WP_305963383.1">
    <property type="nucleotide sequence ID" value="NZ_JAVAMQ010000008.1"/>
</dbReference>
<reference evidence="6 7" key="1">
    <citation type="submission" date="2023-08" db="EMBL/GenBank/DDBJ databases">
        <authorList>
            <person name="Park J.-S."/>
        </authorList>
    </citation>
    <scope>NUCLEOTIDE SEQUENCE [LARGE SCALE GENOMIC DNA]</scope>
    <source>
        <strain evidence="6 7">2205BS29-5</strain>
    </source>
</reference>
<dbReference type="InterPro" id="IPR017941">
    <property type="entry name" value="Rieske_2Fe-2S"/>
</dbReference>
<dbReference type="Gene3D" id="2.102.10.10">
    <property type="entry name" value="Rieske [2Fe-2S] iron-sulphur domain"/>
    <property type="match status" value="1"/>
</dbReference>
<evidence type="ECO:0000313" key="7">
    <source>
        <dbReference type="Proteomes" id="UP001224997"/>
    </source>
</evidence>
<evidence type="ECO:0000313" key="6">
    <source>
        <dbReference type="EMBL" id="MDP5307532.1"/>
    </source>
</evidence>
<evidence type="ECO:0000256" key="3">
    <source>
        <dbReference type="ARBA" id="ARBA00023004"/>
    </source>
</evidence>